<dbReference type="AlphaFoldDB" id="A0A077ZY51"/>
<gene>
    <name evidence="1" type="primary">Contig18129.g19275</name>
    <name evidence="1" type="ORF">STYLEM_3537</name>
</gene>
<accession>A0A077ZY51</accession>
<evidence type="ECO:0000313" key="1">
    <source>
        <dbReference type="EMBL" id="CDW74557.1"/>
    </source>
</evidence>
<dbReference type="Proteomes" id="UP000039865">
    <property type="component" value="Unassembled WGS sequence"/>
</dbReference>
<protein>
    <submittedName>
        <fullName evidence="1">Uncharacterized protein</fullName>
    </submittedName>
</protein>
<name>A0A077ZY51_STYLE</name>
<reference evidence="1 2" key="1">
    <citation type="submission" date="2014-06" db="EMBL/GenBank/DDBJ databases">
        <authorList>
            <person name="Swart Estienne"/>
        </authorList>
    </citation>
    <scope>NUCLEOTIDE SEQUENCE [LARGE SCALE GENOMIC DNA]</scope>
    <source>
        <strain evidence="1 2">130c</strain>
    </source>
</reference>
<keyword evidence="2" id="KW-1185">Reference proteome</keyword>
<evidence type="ECO:0000313" key="2">
    <source>
        <dbReference type="Proteomes" id="UP000039865"/>
    </source>
</evidence>
<dbReference type="EMBL" id="CCKQ01003442">
    <property type="protein sequence ID" value="CDW74557.1"/>
    <property type="molecule type" value="Genomic_DNA"/>
</dbReference>
<organism evidence="1 2">
    <name type="scientific">Stylonychia lemnae</name>
    <name type="common">Ciliate</name>
    <dbReference type="NCBI Taxonomy" id="5949"/>
    <lineage>
        <taxon>Eukaryota</taxon>
        <taxon>Sar</taxon>
        <taxon>Alveolata</taxon>
        <taxon>Ciliophora</taxon>
        <taxon>Intramacronucleata</taxon>
        <taxon>Spirotrichea</taxon>
        <taxon>Stichotrichia</taxon>
        <taxon>Sporadotrichida</taxon>
        <taxon>Oxytrichidae</taxon>
        <taxon>Stylonychinae</taxon>
        <taxon>Stylonychia</taxon>
    </lineage>
</organism>
<dbReference type="InParanoid" id="A0A077ZY51"/>
<sequence length="67" mass="7823">MLKSDNLQSVLSLYKLKKRLQLQWMVFRLTATGSIRTTRNRRRIAGVEIHKNPHSCSSQFGGYRNCK</sequence>
<proteinExistence type="predicted"/>